<name>A0A1H7KPX7_9LACT</name>
<evidence type="ECO:0000313" key="9">
    <source>
        <dbReference type="EMBL" id="SEK88881.1"/>
    </source>
</evidence>
<comment type="subunit">
    <text evidence="5 6">The basal body constitutes a major portion of the flagellar organelle and consists of four rings (L,P,S, and M) mounted on a central rod. The rod consists of about 26 subunits of FlgG in the distal portion, and FlgB, FlgC and FlgF are thought to build up the proximal portion of the rod with about 6 subunits each.</text>
</comment>
<evidence type="ECO:0000256" key="2">
    <source>
        <dbReference type="ARBA" id="ARBA00009677"/>
    </source>
</evidence>
<dbReference type="GO" id="GO:0030694">
    <property type="term" value="C:bacterial-type flagellum basal body, rod"/>
    <property type="evidence" value="ECO:0007669"/>
    <property type="project" value="UniProtKB-UniRule"/>
</dbReference>
<comment type="similarity">
    <text evidence="2">Belongs to the flagella basal body rod proteins family.</text>
</comment>
<accession>A0A1H7KPX7</accession>
<keyword evidence="9" id="KW-0282">Flagellum</keyword>
<dbReference type="RefSeq" id="WP_091480942.1">
    <property type="nucleotide sequence ID" value="NZ_BJYC01000009.1"/>
</dbReference>
<sequence length="146" mass="16179">MSIFNSMQINASGLTLERFKLDTISTNIANVNTTRTEDGEGPYIKQTVEFEENLKRMTSGFTGDTATRSAGVRITGVEADEENVRIVFEPNHPDADEEGYVVYPNVDMADEMVNMMTAIRSYDANVTAVNSSKDMLKRALEIGRQG</sequence>
<keyword evidence="9" id="KW-0966">Cell projection</keyword>
<dbReference type="InterPro" id="IPR001444">
    <property type="entry name" value="Flag_bb_rod_N"/>
</dbReference>
<gene>
    <name evidence="9" type="ORF">SAMN04488099_1088</name>
</gene>
<dbReference type="InterPro" id="IPR010930">
    <property type="entry name" value="Flg_bb/hook_C_dom"/>
</dbReference>
<evidence type="ECO:0000259" key="8">
    <source>
        <dbReference type="Pfam" id="PF06429"/>
    </source>
</evidence>
<keyword evidence="9" id="KW-0969">Cilium</keyword>
<evidence type="ECO:0000259" key="7">
    <source>
        <dbReference type="Pfam" id="PF00460"/>
    </source>
</evidence>
<evidence type="ECO:0000256" key="3">
    <source>
        <dbReference type="ARBA" id="ARBA00017941"/>
    </source>
</evidence>
<keyword evidence="10" id="KW-1185">Reference proteome</keyword>
<feature type="domain" description="Flagellar basal-body/hook protein C-terminal" evidence="8">
    <location>
        <begin position="98"/>
        <end position="141"/>
    </location>
</feature>
<protein>
    <recommendedName>
        <fullName evidence="3 6">Flagellar basal-body rod protein FlgC</fullName>
    </recommendedName>
</protein>
<organism evidence="9 10">
    <name type="scientific">Alkalibacterium pelagium</name>
    <dbReference type="NCBI Taxonomy" id="426702"/>
    <lineage>
        <taxon>Bacteria</taxon>
        <taxon>Bacillati</taxon>
        <taxon>Bacillota</taxon>
        <taxon>Bacilli</taxon>
        <taxon>Lactobacillales</taxon>
        <taxon>Carnobacteriaceae</taxon>
        <taxon>Alkalibacterium</taxon>
    </lineage>
</organism>
<dbReference type="GO" id="GO:0071978">
    <property type="term" value="P:bacterial-type flagellum-dependent swarming motility"/>
    <property type="evidence" value="ECO:0007669"/>
    <property type="project" value="TreeGrafter"/>
</dbReference>
<evidence type="ECO:0000313" key="10">
    <source>
        <dbReference type="Proteomes" id="UP000199081"/>
    </source>
</evidence>
<evidence type="ECO:0000256" key="4">
    <source>
        <dbReference type="ARBA" id="ARBA00023143"/>
    </source>
</evidence>
<dbReference type="Pfam" id="PF06429">
    <property type="entry name" value="Flg_bbr_C"/>
    <property type="match status" value="1"/>
</dbReference>
<dbReference type="EMBL" id="FNZU01000008">
    <property type="protein sequence ID" value="SEK88881.1"/>
    <property type="molecule type" value="Genomic_DNA"/>
</dbReference>
<dbReference type="STRING" id="426702.SAMN04488099_1088"/>
<dbReference type="Proteomes" id="UP000199081">
    <property type="component" value="Unassembled WGS sequence"/>
</dbReference>
<dbReference type="InterPro" id="IPR019776">
    <property type="entry name" value="Flagellar_basal_body_rod_CS"/>
</dbReference>
<dbReference type="AlphaFoldDB" id="A0A1H7KPX7"/>
<evidence type="ECO:0000256" key="6">
    <source>
        <dbReference type="RuleBase" id="RU362062"/>
    </source>
</evidence>
<dbReference type="NCBIfam" id="TIGR01395">
    <property type="entry name" value="FlgC"/>
    <property type="match status" value="1"/>
</dbReference>
<dbReference type="OrthoDB" id="9794148at2"/>
<dbReference type="PANTHER" id="PTHR30435:SF2">
    <property type="entry name" value="FLAGELLAR BASAL-BODY ROD PROTEIN FLGC"/>
    <property type="match status" value="1"/>
</dbReference>
<comment type="subcellular location">
    <subcellularLocation>
        <location evidence="1 6">Bacterial flagellum basal body</location>
    </subcellularLocation>
</comment>
<evidence type="ECO:0000256" key="1">
    <source>
        <dbReference type="ARBA" id="ARBA00004117"/>
    </source>
</evidence>
<dbReference type="PROSITE" id="PS00588">
    <property type="entry name" value="FLAGELLA_BB_ROD"/>
    <property type="match status" value="1"/>
</dbReference>
<dbReference type="Pfam" id="PF00460">
    <property type="entry name" value="Flg_bb_rod"/>
    <property type="match status" value="1"/>
</dbReference>
<proteinExistence type="inferred from homology"/>
<dbReference type="InterPro" id="IPR006299">
    <property type="entry name" value="FlgC"/>
</dbReference>
<evidence type="ECO:0000256" key="5">
    <source>
        <dbReference type="ARBA" id="ARBA00025933"/>
    </source>
</evidence>
<keyword evidence="4 6" id="KW-0975">Bacterial flagellum</keyword>
<feature type="domain" description="Flagellar basal body rod protein N-terminal" evidence="7">
    <location>
        <begin position="7"/>
        <end position="35"/>
    </location>
</feature>
<reference evidence="10" key="1">
    <citation type="submission" date="2016-10" db="EMBL/GenBank/DDBJ databases">
        <authorList>
            <person name="Varghese N."/>
            <person name="Submissions S."/>
        </authorList>
    </citation>
    <scope>NUCLEOTIDE SEQUENCE [LARGE SCALE GENOMIC DNA]</scope>
    <source>
        <strain evidence="10">DSM 19183</strain>
    </source>
</reference>
<dbReference type="PANTHER" id="PTHR30435">
    <property type="entry name" value="FLAGELLAR PROTEIN"/>
    <property type="match status" value="1"/>
</dbReference>